<dbReference type="InterPro" id="IPR044901">
    <property type="entry name" value="Trehalose_TreZ_E-set_sf"/>
</dbReference>
<dbReference type="Gene3D" id="1.10.10.760">
    <property type="entry name" value="E-set domains of sugar-utilizing enzymes"/>
    <property type="match status" value="1"/>
</dbReference>
<organism evidence="2 3">
    <name type="scientific">Rhodopseudomonas palustris</name>
    <dbReference type="NCBI Taxonomy" id="1076"/>
    <lineage>
        <taxon>Bacteria</taxon>
        <taxon>Pseudomonadati</taxon>
        <taxon>Pseudomonadota</taxon>
        <taxon>Alphaproteobacteria</taxon>
        <taxon>Hyphomicrobiales</taxon>
        <taxon>Nitrobacteraceae</taxon>
        <taxon>Rhodopseudomonas</taxon>
    </lineage>
</organism>
<dbReference type="PATRIC" id="fig|1076.23.peg.2254"/>
<feature type="domain" description="DUF3459" evidence="1">
    <location>
        <begin position="203"/>
        <end position="264"/>
    </location>
</feature>
<gene>
    <name evidence="2" type="ORF">OO17_27975</name>
</gene>
<evidence type="ECO:0000313" key="3">
    <source>
        <dbReference type="Proteomes" id="UP000032515"/>
    </source>
</evidence>
<protein>
    <submittedName>
        <fullName evidence="2">1,4-alpha-glucan branching protein</fullName>
    </submittedName>
</protein>
<evidence type="ECO:0000313" key="2">
    <source>
        <dbReference type="EMBL" id="KIZ33828.1"/>
    </source>
</evidence>
<dbReference type="OrthoDB" id="9800174at2"/>
<dbReference type="GO" id="GO:0016798">
    <property type="term" value="F:hydrolase activity, acting on glycosyl bonds"/>
    <property type="evidence" value="ECO:0007669"/>
    <property type="project" value="UniProtKB-KW"/>
</dbReference>
<name>A0A0D7DZ21_RHOPL</name>
<dbReference type="Proteomes" id="UP000032515">
    <property type="component" value="Unassembled WGS sequence"/>
</dbReference>
<dbReference type="Pfam" id="PF11941">
    <property type="entry name" value="DUF3459"/>
    <property type="match status" value="1"/>
</dbReference>
<accession>A0A0D7DZ21</accession>
<evidence type="ECO:0000259" key="1">
    <source>
        <dbReference type="Pfam" id="PF11941"/>
    </source>
</evidence>
<dbReference type="EMBL" id="JXXE01000720">
    <property type="protein sequence ID" value="KIZ33828.1"/>
    <property type="molecule type" value="Genomic_DNA"/>
</dbReference>
<dbReference type="RefSeq" id="WP_044418224.1">
    <property type="nucleotide sequence ID" value="NZ_JXXE01000720.1"/>
</dbReference>
<dbReference type="InterPro" id="IPR022567">
    <property type="entry name" value="DUF3459"/>
</dbReference>
<reference evidence="2 3" key="1">
    <citation type="submission" date="2014-11" db="EMBL/GenBank/DDBJ databases">
        <title>Genomics and ecophysiology of heterotrophic nitrogen fixing bacteria isolated from estuarine surface water.</title>
        <authorList>
            <person name="Bentzon-Tilia M."/>
            <person name="Severin I."/>
            <person name="Hansen L.H."/>
            <person name="Riemann L."/>
        </authorList>
    </citation>
    <scope>NUCLEOTIDE SEQUENCE [LARGE SCALE GENOMIC DNA]</scope>
    <source>
        <strain evidence="2 3">BAL398</strain>
    </source>
</reference>
<comment type="caution">
    <text evidence="2">The sequence shown here is derived from an EMBL/GenBank/DDBJ whole genome shotgun (WGS) entry which is preliminary data.</text>
</comment>
<dbReference type="Gene3D" id="3.20.20.80">
    <property type="entry name" value="Glycosidases"/>
    <property type="match status" value="1"/>
</dbReference>
<dbReference type="AlphaFoldDB" id="A0A0D7DZ21"/>
<feature type="non-terminal residue" evidence="2">
    <location>
        <position position="1"/>
    </location>
</feature>
<dbReference type="SUPFAM" id="SSF51445">
    <property type="entry name" value="(Trans)glycosidases"/>
    <property type="match status" value="1"/>
</dbReference>
<dbReference type="InterPro" id="IPR017853">
    <property type="entry name" value="GH"/>
</dbReference>
<sequence length="269" mass="29503">DYHHAWHVFLTGENAGYYSDYAPSPLDHLTRVLGSGFAYQGQPSAHRGGAPRGEPSGALPPSAFVNFLQNHDQIGNRPLGDRLESIAKPEAIEAALAITLLAPMVPMLFMGEEWGAREPFPFFCDFAGDLADAVRNGRRKEFAGAYAKYGDNIPDPLSEAAFGSAVLDWDARNGEDGRRRLDLVTSLLAIRRRDIVPHLAAARFGQAMVQDNGLLRADWRLGNGAILQLVANLSDRSVTIDTPTGTILWGEDLQTMLPPWGVQWRREGI</sequence>
<proteinExistence type="predicted"/>